<dbReference type="Pfam" id="PF08281">
    <property type="entry name" value="Sigma70_r4_2"/>
    <property type="match status" value="1"/>
</dbReference>
<keyword evidence="8" id="KW-1185">Reference proteome</keyword>
<dbReference type="EMBL" id="CP139558">
    <property type="protein sequence ID" value="WPU92947.1"/>
    <property type="molecule type" value="Genomic_DNA"/>
</dbReference>
<protein>
    <submittedName>
        <fullName evidence="7">RNA polymerase sigma factor</fullName>
    </submittedName>
</protein>
<evidence type="ECO:0000256" key="2">
    <source>
        <dbReference type="ARBA" id="ARBA00023015"/>
    </source>
</evidence>
<evidence type="ECO:0000256" key="3">
    <source>
        <dbReference type="ARBA" id="ARBA00023082"/>
    </source>
</evidence>
<gene>
    <name evidence="7" type="ORF">SNE25_26850</name>
</gene>
<dbReference type="InterPro" id="IPR007627">
    <property type="entry name" value="RNA_pol_sigma70_r2"/>
</dbReference>
<evidence type="ECO:0000256" key="4">
    <source>
        <dbReference type="ARBA" id="ARBA00023163"/>
    </source>
</evidence>
<dbReference type="InterPro" id="IPR013249">
    <property type="entry name" value="RNA_pol_sigma70_r4_t2"/>
</dbReference>
<dbReference type="InterPro" id="IPR039425">
    <property type="entry name" value="RNA_pol_sigma-70-like"/>
</dbReference>
<feature type="domain" description="RNA polymerase sigma factor 70 region 4 type 2" evidence="6">
    <location>
        <begin position="107"/>
        <end position="157"/>
    </location>
</feature>
<dbReference type="Pfam" id="PF04542">
    <property type="entry name" value="Sigma70_r2"/>
    <property type="match status" value="1"/>
</dbReference>
<keyword evidence="4" id="KW-0804">Transcription</keyword>
<keyword evidence="3" id="KW-0731">Sigma factor</keyword>
<sequence length="168" mass="19962">MNNKETRFLELIEQNKGILFKICRVYQDDPADRDDLMQEMILQLWRVFDSFRGESKITSWMYKVALNTAITFFKKQKRRPDNEPLPENFEQLQDHSAENNTEQQLALFYKALKQLNKVEKALIFLYMENQSSEEIAASLGITAINVRVRLNRVKNKLKELIKNTDHEY</sequence>
<evidence type="ECO:0000256" key="1">
    <source>
        <dbReference type="ARBA" id="ARBA00010641"/>
    </source>
</evidence>
<dbReference type="SUPFAM" id="SSF88946">
    <property type="entry name" value="Sigma2 domain of RNA polymerase sigma factors"/>
    <property type="match status" value="1"/>
</dbReference>
<dbReference type="NCBIfam" id="TIGR02937">
    <property type="entry name" value="sigma70-ECF"/>
    <property type="match status" value="1"/>
</dbReference>
<dbReference type="InterPro" id="IPR013324">
    <property type="entry name" value="RNA_pol_sigma_r3/r4-like"/>
</dbReference>
<evidence type="ECO:0000313" key="8">
    <source>
        <dbReference type="Proteomes" id="UP001324380"/>
    </source>
</evidence>
<dbReference type="PANTHER" id="PTHR43133">
    <property type="entry name" value="RNA POLYMERASE ECF-TYPE SIGMA FACTO"/>
    <property type="match status" value="1"/>
</dbReference>
<reference evidence="7 8" key="1">
    <citation type="submission" date="2023-11" db="EMBL/GenBank/DDBJ databases">
        <title>Analysis of the Genomes of Mucilaginibacter gossypii cycad 4 and M. sabulilitoris SNA2: microbes with the potential for plant growth promotion.</title>
        <authorList>
            <person name="Hirsch A.M."/>
            <person name="Humm E."/>
            <person name="Rubbi M."/>
            <person name="Del Vecchio G."/>
            <person name="Ha S.M."/>
            <person name="Pellegrini M."/>
            <person name="Gunsalus R.P."/>
        </authorList>
    </citation>
    <scope>NUCLEOTIDE SEQUENCE [LARGE SCALE GENOMIC DNA]</scope>
    <source>
        <strain evidence="7 8">SNA2</strain>
    </source>
</reference>
<evidence type="ECO:0000313" key="7">
    <source>
        <dbReference type="EMBL" id="WPU92947.1"/>
    </source>
</evidence>
<name>A0ABZ0TKK3_9SPHI</name>
<evidence type="ECO:0000259" key="5">
    <source>
        <dbReference type="Pfam" id="PF04542"/>
    </source>
</evidence>
<dbReference type="Gene3D" id="1.10.1740.10">
    <property type="match status" value="1"/>
</dbReference>
<proteinExistence type="inferred from homology"/>
<organism evidence="7 8">
    <name type="scientific">Mucilaginibacter sabulilitoris</name>
    <dbReference type="NCBI Taxonomy" id="1173583"/>
    <lineage>
        <taxon>Bacteria</taxon>
        <taxon>Pseudomonadati</taxon>
        <taxon>Bacteroidota</taxon>
        <taxon>Sphingobacteriia</taxon>
        <taxon>Sphingobacteriales</taxon>
        <taxon>Sphingobacteriaceae</taxon>
        <taxon>Mucilaginibacter</taxon>
    </lineage>
</organism>
<dbReference type="PANTHER" id="PTHR43133:SF45">
    <property type="entry name" value="RNA POLYMERASE ECF-TYPE SIGMA FACTOR"/>
    <property type="match status" value="1"/>
</dbReference>
<evidence type="ECO:0000259" key="6">
    <source>
        <dbReference type="Pfam" id="PF08281"/>
    </source>
</evidence>
<accession>A0ABZ0TKK3</accession>
<dbReference type="InterPro" id="IPR013325">
    <property type="entry name" value="RNA_pol_sigma_r2"/>
</dbReference>
<dbReference type="Gene3D" id="1.10.10.10">
    <property type="entry name" value="Winged helix-like DNA-binding domain superfamily/Winged helix DNA-binding domain"/>
    <property type="match status" value="1"/>
</dbReference>
<keyword evidence="2" id="KW-0805">Transcription regulation</keyword>
<dbReference type="Proteomes" id="UP001324380">
    <property type="component" value="Chromosome"/>
</dbReference>
<dbReference type="InterPro" id="IPR014284">
    <property type="entry name" value="RNA_pol_sigma-70_dom"/>
</dbReference>
<dbReference type="SUPFAM" id="SSF88659">
    <property type="entry name" value="Sigma3 and sigma4 domains of RNA polymerase sigma factors"/>
    <property type="match status" value="1"/>
</dbReference>
<comment type="similarity">
    <text evidence="1">Belongs to the sigma-70 factor family. ECF subfamily.</text>
</comment>
<dbReference type="InterPro" id="IPR036388">
    <property type="entry name" value="WH-like_DNA-bd_sf"/>
</dbReference>
<dbReference type="RefSeq" id="WP_321562105.1">
    <property type="nucleotide sequence ID" value="NZ_CP139558.1"/>
</dbReference>
<feature type="domain" description="RNA polymerase sigma-70 region 2" evidence="5">
    <location>
        <begin position="11"/>
        <end position="79"/>
    </location>
</feature>